<feature type="transmembrane region" description="Helical" evidence="6">
    <location>
        <begin position="42"/>
        <end position="64"/>
    </location>
</feature>
<dbReference type="GO" id="GO:0005384">
    <property type="term" value="F:manganese ion transmembrane transporter activity"/>
    <property type="evidence" value="ECO:0007669"/>
    <property type="project" value="InterPro"/>
</dbReference>
<dbReference type="Proteomes" id="UP000007962">
    <property type="component" value="Chromosome"/>
</dbReference>
<protein>
    <recommendedName>
        <fullName evidence="9">VIT family protein</fullName>
    </recommendedName>
</protein>
<dbReference type="eggNOG" id="COG1814">
    <property type="taxonomic scope" value="Bacteria"/>
</dbReference>
<dbReference type="RefSeq" id="WP_012725474.1">
    <property type="nucleotide sequence ID" value="NC_012669.1"/>
</dbReference>
<dbReference type="HOGENOM" id="CLU_038957_3_0_11"/>
<evidence type="ECO:0000256" key="2">
    <source>
        <dbReference type="ARBA" id="ARBA00022692"/>
    </source>
</evidence>
<feature type="transmembrane region" description="Helical" evidence="6">
    <location>
        <begin position="197"/>
        <end position="218"/>
    </location>
</feature>
<dbReference type="Pfam" id="PF01988">
    <property type="entry name" value="VIT1"/>
    <property type="match status" value="1"/>
</dbReference>
<dbReference type="AlphaFoldDB" id="C5BX19"/>
<dbReference type="STRING" id="471853.Bcav_0431"/>
<keyword evidence="8" id="KW-1185">Reference proteome</keyword>
<comment type="subcellular location">
    <subcellularLocation>
        <location evidence="1">Endomembrane system</location>
        <topology evidence="1">Multi-pass membrane protein</topology>
    </subcellularLocation>
</comment>
<dbReference type="EMBL" id="CP001618">
    <property type="protein sequence ID" value="ACQ78694.1"/>
    <property type="molecule type" value="Genomic_DNA"/>
</dbReference>
<name>C5BX19_BEUC1</name>
<reference evidence="7 8" key="1">
    <citation type="journal article" date="2009" name="Stand. Genomic Sci.">
        <title>Complete genome sequence of Beutenbergia cavernae type strain (HKI 0122).</title>
        <authorList>
            <person name="Land M."/>
            <person name="Pukall R."/>
            <person name="Abt B."/>
            <person name="Goker M."/>
            <person name="Rohde M."/>
            <person name="Glavina Del Rio T."/>
            <person name="Tice H."/>
            <person name="Copeland A."/>
            <person name="Cheng J.F."/>
            <person name="Lucas S."/>
            <person name="Chen F."/>
            <person name="Nolan M."/>
            <person name="Bruce D."/>
            <person name="Goodwin L."/>
            <person name="Pitluck S."/>
            <person name="Ivanova N."/>
            <person name="Mavromatis K."/>
            <person name="Ovchinnikova G."/>
            <person name="Pati A."/>
            <person name="Chen A."/>
            <person name="Palaniappan K."/>
            <person name="Hauser L."/>
            <person name="Chang Y.J."/>
            <person name="Jefferies C.C."/>
            <person name="Saunders E."/>
            <person name="Brettin T."/>
            <person name="Detter J.C."/>
            <person name="Han C."/>
            <person name="Chain P."/>
            <person name="Bristow J."/>
            <person name="Eisen J.A."/>
            <person name="Markowitz V."/>
            <person name="Hugenholtz P."/>
            <person name="Kyrpides N.C."/>
            <person name="Klenk H.P."/>
            <person name="Lapidus A."/>
        </authorList>
    </citation>
    <scope>NUCLEOTIDE SEQUENCE [LARGE SCALE GENOMIC DNA]</scope>
    <source>
        <strain evidence="8">ATCC BAA-8 / DSM 12333 / NBRC 16432</strain>
    </source>
</reference>
<feature type="region of interest" description="Disordered" evidence="5">
    <location>
        <begin position="1"/>
        <end position="27"/>
    </location>
</feature>
<gene>
    <name evidence="7" type="ordered locus">Bcav_0431</name>
</gene>
<dbReference type="OrthoDB" id="188924at2"/>
<organism evidence="7 8">
    <name type="scientific">Beutenbergia cavernae (strain ATCC BAA-8 / DSM 12333 / CCUG 43141 / JCM 11478 / NBRC 16432 / NCIMB 13614 / HKI 0122)</name>
    <dbReference type="NCBI Taxonomy" id="471853"/>
    <lineage>
        <taxon>Bacteria</taxon>
        <taxon>Bacillati</taxon>
        <taxon>Actinomycetota</taxon>
        <taxon>Actinomycetes</taxon>
        <taxon>Micrococcales</taxon>
        <taxon>Beutenbergiaceae</taxon>
        <taxon>Beutenbergia</taxon>
    </lineage>
</organism>
<dbReference type="PANTHER" id="PTHR31851">
    <property type="entry name" value="FE(2+)/MN(2+) TRANSPORTER PCL1"/>
    <property type="match status" value="1"/>
</dbReference>
<feature type="transmembrane region" description="Helical" evidence="6">
    <location>
        <begin position="70"/>
        <end position="92"/>
    </location>
</feature>
<accession>C5BX19</accession>
<dbReference type="KEGG" id="bcv:Bcav_0431"/>
<feature type="compositionally biased region" description="Basic and acidic residues" evidence="5">
    <location>
        <begin position="1"/>
        <end position="10"/>
    </location>
</feature>
<feature type="transmembrane region" description="Helical" evidence="6">
    <location>
        <begin position="174"/>
        <end position="191"/>
    </location>
</feature>
<evidence type="ECO:0000256" key="3">
    <source>
        <dbReference type="ARBA" id="ARBA00022989"/>
    </source>
</evidence>
<evidence type="ECO:0000256" key="4">
    <source>
        <dbReference type="ARBA" id="ARBA00023136"/>
    </source>
</evidence>
<feature type="transmembrane region" description="Helical" evidence="6">
    <location>
        <begin position="230"/>
        <end position="250"/>
    </location>
</feature>
<sequence>MTTLHADHDLLSPTSASSSEARSESGEPLAQGLAARLNWLRAGVLGANDGIVSVAAVVVGVAGATSSTPAIVVAGAAALVGGALSMALGEYVSVSSARDSQHAVIARARRNATDPERGLADVAAAYERRGVSAATARQVAAELVAHDADAAHLEAAGIDEDDVVSPWHAAGASALAFVLGALLPFLTVLLVPAPVRIVATVGAVLVALAVLGAAGARLGRAPMGRPTARVVLGGALALAVTYGIGSLLGVTGVV</sequence>
<keyword evidence="4 6" id="KW-0472">Membrane</keyword>
<evidence type="ECO:0000256" key="1">
    <source>
        <dbReference type="ARBA" id="ARBA00004127"/>
    </source>
</evidence>
<dbReference type="GO" id="GO:0012505">
    <property type="term" value="C:endomembrane system"/>
    <property type="evidence" value="ECO:0007669"/>
    <property type="project" value="UniProtKB-SubCell"/>
</dbReference>
<evidence type="ECO:0008006" key="9">
    <source>
        <dbReference type="Google" id="ProtNLM"/>
    </source>
</evidence>
<dbReference type="GO" id="GO:0030026">
    <property type="term" value="P:intracellular manganese ion homeostasis"/>
    <property type="evidence" value="ECO:0007669"/>
    <property type="project" value="InterPro"/>
</dbReference>
<keyword evidence="2 6" id="KW-0812">Transmembrane</keyword>
<evidence type="ECO:0000313" key="8">
    <source>
        <dbReference type="Proteomes" id="UP000007962"/>
    </source>
</evidence>
<evidence type="ECO:0000256" key="5">
    <source>
        <dbReference type="SAM" id="MobiDB-lite"/>
    </source>
</evidence>
<evidence type="ECO:0000256" key="6">
    <source>
        <dbReference type="SAM" id="Phobius"/>
    </source>
</evidence>
<dbReference type="InterPro" id="IPR008217">
    <property type="entry name" value="Ccc1_fam"/>
</dbReference>
<evidence type="ECO:0000313" key="7">
    <source>
        <dbReference type="EMBL" id="ACQ78694.1"/>
    </source>
</evidence>
<keyword evidence="3 6" id="KW-1133">Transmembrane helix</keyword>
<proteinExistence type="predicted"/>